<dbReference type="SUPFAM" id="SSF51735">
    <property type="entry name" value="NAD(P)-binding Rossmann-fold domains"/>
    <property type="match status" value="1"/>
</dbReference>
<protein>
    <submittedName>
        <fullName evidence="2">NAD(P)-dependent alcohol dehydrogenase</fullName>
    </submittedName>
</protein>
<dbReference type="Proteomes" id="UP000321196">
    <property type="component" value="Unassembled WGS sequence"/>
</dbReference>
<dbReference type="InterPro" id="IPR020843">
    <property type="entry name" value="ER"/>
</dbReference>
<comment type="caution">
    <text evidence="2">The sequence shown here is derived from an EMBL/GenBank/DDBJ whole genome shotgun (WGS) entry which is preliminary data.</text>
</comment>
<evidence type="ECO:0000259" key="1">
    <source>
        <dbReference type="SMART" id="SM00829"/>
    </source>
</evidence>
<dbReference type="Pfam" id="PF13602">
    <property type="entry name" value="ADH_zinc_N_2"/>
    <property type="match status" value="1"/>
</dbReference>
<proteinExistence type="predicted"/>
<dbReference type="InterPro" id="IPR013154">
    <property type="entry name" value="ADH-like_N"/>
</dbReference>
<dbReference type="InterPro" id="IPR011032">
    <property type="entry name" value="GroES-like_sf"/>
</dbReference>
<dbReference type="Gene3D" id="3.90.180.10">
    <property type="entry name" value="Medium-chain alcohol dehydrogenases, catalytic domain"/>
    <property type="match status" value="1"/>
</dbReference>
<gene>
    <name evidence="2" type="ORF">FVP60_06040</name>
</gene>
<dbReference type="Gene3D" id="3.40.50.720">
    <property type="entry name" value="NAD(P)-binding Rossmann-like Domain"/>
    <property type="match status" value="1"/>
</dbReference>
<organism evidence="2 3">
    <name type="scientific">Microbacterium mitrae</name>
    <dbReference type="NCBI Taxonomy" id="664640"/>
    <lineage>
        <taxon>Bacteria</taxon>
        <taxon>Bacillati</taxon>
        <taxon>Actinomycetota</taxon>
        <taxon>Actinomycetes</taxon>
        <taxon>Micrococcales</taxon>
        <taxon>Microbacteriaceae</taxon>
        <taxon>Microbacterium</taxon>
    </lineage>
</organism>
<evidence type="ECO:0000313" key="3">
    <source>
        <dbReference type="Proteomes" id="UP000321196"/>
    </source>
</evidence>
<keyword evidence="3" id="KW-1185">Reference proteome</keyword>
<dbReference type="EMBL" id="VRSW01000001">
    <property type="protein sequence ID" value="TXK06504.1"/>
    <property type="molecule type" value="Genomic_DNA"/>
</dbReference>
<dbReference type="CDD" id="cd08267">
    <property type="entry name" value="MDR1"/>
    <property type="match status" value="1"/>
</dbReference>
<dbReference type="SMART" id="SM00829">
    <property type="entry name" value="PKS_ER"/>
    <property type="match status" value="1"/>
</dbReference>
<dbReference type="SUPFAM" id="SSF50129">
    <property type="entry name" value="GroES-like"/>
    <property type="match status" value="1"/>
</dbReference>
<dbReference type="PANTHER" id="PTHR11695:SF648">
    <property type="entry name" value="ZINC-BINDING OXIDOREDUCTASE"/>
    <property type="match status" value="1"/>
</dbReference>
<feature type="domain" description="Enoyl reductase (ER)" evidence="1">
    <location>
        <begin position="10"/>
        <end position="334"/>
    </location>
</feature>
<sequence length="346" mass="35911">MRAWTQDTYGNASVLTLAEVAPPQPKADEVLIAPVAVGVNNGDTRVMRGEPLLVRLFFGLNRPAVATRGMDVAGTIETAGNGFAVGDRVLAETAGGGFAELVSVAHSRVVRVPENVALHTAAALPVAASTAFAALEAAGVTDEAASGRRVLVLGASGGVASYAIALALSRGAHVTAVCRESAVETVRSWGAQDVRARDSHPRARDSRDALACAANDPLAPGERFDAIIDIAGDRTLTELRSRLTKGGRAALVSGEGSRFFGPVGRILRSVFLSRRSARLVLVAQKSNQAVLTELITLVADGTLVPRITRTVDFAEVPSALAAVARGEVIGKSVVSVRAEPAQKDTK</sequence>
<name>A0A5C8HR61_9MICO</name>
<dbReference type="OrthoDB" id="9790818at2"/>
<dbReference type="InterPro" id="IPR050700">
    <property type="entry name" value="YIM1/Zinc_Alcohol_DH_Fams"/>
</dbReference>
<dbReference type="InterPro" id="IPR036291">
    <property type="entry name" value="NAD(P)-bd_dom_sf"/>
</dbReference>
<dbReference type="Pfam" id="PF08240">
    <property type="entry name" value="ADH_N"/>
    <property type="match status" value="1"/>
</dbReference>
<dbReference type="RefSeq" id="WP_147825309.1">
    <property type="nucleotide sequence ID" value="NZ_BAAARG010000001.1"/>
</dbReference>
<dbReference type="PANTHER" id="PTHR11695">
    <property type="entry name" value="ALCOHOL DEHYDROGENASE RELATED"/>
    <property type="match status" value="1"/>
</dbReference>
<evidence type="ECO:0000313" key="2">
    <source>
        <dbReference type="EMBL" id="TXK06504.1"/>
    </source>
</evidence>
<dbReference type="AlphaFoldDB" id="A0A5C8HR61"/>
<accession>A0A5C8HR61</accession>
<dbReference type="GO" id="GO:0016491">
    <property type="term" value="F:oxidoreductase activity"/>
    <property type="evidence" value="ECO:0007669"/>
    <property type="project" value="InterPro"/>
</dbReference>
<reference evidence="2 3" key="1">
    <citation type="submission" date="2019-08" db="EMBL/GenBank/DDBJ databases">
        <authorList>
            <person name="Dong K."/>
        </authorList>
    </citation>
    <scope>NUCLEOTIDE SEQUENCE [LARGE SCALE GENOMIC DNA]</scope>
    <source>
        <strain evidence="2 3">M4-8</strain>
    </source>
</reference>